<protein>
    <submittedName>
        <fullName evidence="3">Uncharacterized protein</fullName>
    </submittedName>
</protein>
<organism evidence="3 4">
    <name type="scientific">Rhizopus oryzae</name>
    <name type="common">Mucormycosis agent</name>
    <name type="synonym">Rhizopus arrhizus var. delemar</name>
    <dbReference type="NCBI Taxonomy" id="64495"/>
    <lineage>
        <taxon>Eukaryota</taxon>
        <taxon>Fungi</taxon>
        <taxon>Fungi incertae sedis</taxon>
        <taxon>Mucoromycota</taxon>
        <taxon>Mucoromycotina</taxon>
        <taxon>Mucoromycetes</taxon>
        <taxon>Mucorales</taxon>
        <taxon>Mucorineae</taxon>
        <taxon>Rhizopodaceae</taxon>
        <taxon>Rhizopus</taxon>
    </lineage>
</organism>
<dbReference type="AlphaFoldDB" id="A0A9P7BQ39"/>
<sequence length="334" mass="37349">MPRRTASPASISSNAPKRTRVSLNTAGSSSTVAPSYSSSPTAAASFDSFESSCLQDSAESPAVSLASDTTLEAILVHVQQQEQKIEQLTQLLQQQQQEQQQQQTFEIKENKAATSAFILKYYRETLVPNGIVFDLTEALRYKQNVKVRDLLVAAAKKEPFSAGITVSDLRSMVRNKFNYMVRESKGLTATSEESTRRSRVHAKLAMRRNAYNAAPEEFEARFPFGKKILIADWTSEEEDGPEDEHGPMFVVKRPLFRSEEVDAFHAALQKAWRNSLSKKGTINRTRRMVEYIHKEFPTNLDHEDYPSWAFSSPGLGFSDAVSGFSSYAAANPMQ</sequence>
<keyword evidence="1" id="KW-0175">Coiled coil</keyword>
<feature type="coiled-coil region" evidence="1">
    <location>
        <begin position="71"/>
        <end position="101"/>
    </location>
</feature>
<feature type="compositionally biased region" description="Low complexity" evidence="2">
    <location>
        <begin position="26"/>
        <end position="43"/>
    </location>
</feature>
<name>A0A9P7BQ39_RHIOR</name>
<keyword evidence="4" id="KW-1185">Reference proteome</keyword>
<dbReference type="Proteomes" id="UP000716291">
    <property type="component" value="Unassembled WGS sequence"/>
</dbReference>
<proteinExistence type="predicted"/>
<dbReference type="EMBL" id="JAANQT010001535">
    <property type="protein sequence ID" value="KAG1304784.1"/>
    <property type="molecule type" value="Genomic_DNA"/>
</dbReference>
<evidence type="ECO:0000313" key="3">
    <source>
        <dbReference type="EMBL" id="KAG1304784.1"/>
    </source>
</evidence>
<evidence type="ECO:0000256" key="1">
    <source>
        <dbReference type="SAM" id="Coils"/>
    </source>
</evidence>
<evidence type="ECO:0000256" key="2">
    <source>
        <dbReference type="SAM" id="MobiDB-lite"/>
    </source>
</evidence>
<accession>A0A9P7BQ39</accession>
<feature type="compositionally biased region" description="Polar residues" evidence="2">
    <location>
        <begin position="7"/>
        <end position="25"/>
    </location>
</feature>
<evidence type="ECO:0000313" key="4">
    <source>
        <dbReference type="Proteomes" id="UP000716291"/>
    </source>
</evidence>
<comment type="caution">
    <text evidence="3">The sequence shown here is derived from an EMBL/GenBank/DDBJ whole genome shotgun (WGS) entry which is preliminary data.</text>
</comment>
<feature type="region of interest" description="Disordered" evidence="2">
    <location>
        <begin position="1"/>
        <end position="43"/>
    </location>
</feature>
<reference evidence="3" key="1">
    <citation type="journal article" date="2020" name="Microb. Genom.">
        <title>Genetic diversity of clinical and environmental Mucorales isolates obtained from an investigation of mucormycosis cases among solid organ transplant recipients.</title>
        <authorList>
            <person name="Nguyen M.H."/>
            <person name="Kaul D."/>
            <person name="Muto C."/>
            <person name="Cheng S.J."/>
            <person name="Richter R.A."/>
            <person name="Bruno V.M."/>
            <person name="Liu G."/>
            <person name="Beyhan S."/>
            <person name="Sundermann A.J."/>
            <person name="Mounaud S."/>
            <person name="Pasculle A.W."/>
            <person name="Nierman W.C."/>
            <person name="Driscoll E."/>
            <person name="Cumbie R."/>
            <person name="Clancy C.J."/>
            <person name="Dupont C.L."/>
        </authorList>
    </citation>
    <scope>NUCLEOTIDE SEQUENCE</scope>
    <source>
        <strain evidence="3">GL11</strain>
    </source>
</reference>
<gene>
    <name evidence="3" type="ORF">G6F64_008908</name>
</gene>
<dbReference type="OrthoDB" id="2258545at2759"/>